<feature type="compositionally biased region" description="Low complexity" evidence="1">
    <location>
        <begin position="86"/>
        <end position="96"/>
    </location>
</feature>
<feature type="transmembrane region" description="Helical" evidence="2">
    <location>
        <begin position="197"/>
        <end position="219"/>
    </location>
</feature>
<dbReference type="OrthoDB" id="3268705at2759"/>
<feature type="compositionally biased region" description="Polar residues" evidence="1">
    <location>
        <begin position="98"/>
        <end position="113"/>
    </location>
</feature>
<evidence type="ECO:0000256" key="2">
    <source>
        <dbReference type="SAM" id="Phobius"/>
    </source>
</evidence>
<feature type="region of interest" description="Disordered" evidence="1">
    <location>
        <begin position="69"/>
        <end position="158"/>
    </location>
</feature>
<dbReference type="AlphaFoldDB" id="X8JJL8"/>
<dbReference type="EMBL" id="JATN01000314">
    <property type="protein sequence ID" value="EUC63972.1"/>
    <property type="molecule type" value="Genomic_DNA"/>
</dbReference>
<feature type="compositionally biased region" description="Basic and acidic residues" evidence="1">
    <location>
        <begin position="677"/>
        <end position="694"/>
    </location>
</feature>
<proteinExistence type="predicted"/>
<feature type="compositionally biased region" description="Basic and acidic residues" evidence="1">
    <location>
        <begin position="324"/>
        <end position="348"/>
    </location>
</feature>
<reference evidence="3" key="1">
    <citation type="submission" date="2014-01" db="EMBL/GenBank/DDBJ databases">
        <authorList>
            <person name="Cubeta M."/>
            <person name="Pakala S."/>
            <person name="Fedorova N."/>
            <person name="Shabalina S.N."/>
            <person name="Thomas E."/>
            <person name="Dean R."/>
            <person name="Jabaji S."/>
            <person name="Neate S."/>
            <person name="Toda T."/>
            <person name="Tavantzis S."/>
            <person name="Vilgalys R."/>
            <person name="Bharathan N."/>
            <person name="Pakala S."/>
            <person name="Losada L.S."/>
            <person name="Zafar N."/>
            <person name="Nierman W."/>
        </authorList>
    </citation>
    <scope>NUCLEOTIDE SEQUENCE [LARGE SCALE GENOMIC DNA]</scope>
    <source>
        <strain evidence="3">AG-3</strain>
    </source>
</reference>
<evidence type="ECO:0000313" key="3">
    <source>
        <dbReference type="EMBL" id="EUC63972.1"/>
    </source>
</evidence>
<organism evidence="3">
    <name type="scientific">Rhizoctonia solani AG-3 Rhs1AP</name>
    <dbReference type="NCBI Taxonomy" id="1086054"/>
    <lineage>
        <taxon>Eukaryota</taxon>
        <taxon>Fungi</taxon>
        <taxon>Dikarya</taxon>
        <taxon>Basidiomycota</taxon>
        <taxon>Agaricomycotina</taxon>
        <taxon>Agaricomycetes</taxon>
        <taxon>Cantharellales</taxon>
        <taxon>Ceratobasidiaceae</taxon>
        <taxon>Rhizoctonia</taxon>
    </lineage>
</organism>
<feature type="region of interest" description="Disordered" evidence="1">
    <location>
        <begin position="234"/>
        <end position="273"/>
    </location>
</feature>
<gene>
    <name evidence="3" type="ORF">RSOL_433290</name>
</gene>
<feature type="compositionally biased region" description="Basic and acidic residues" evidence="1">
    <location>
        <begin position="121"/>
        <end position="133"/>
    </location>
</feature>
<keyword evidence="2" id="KW-0472">Membrane</keyword>
<protein>
    <submittedName>
        <fullName evidence="3">Transmembrane protein, putative</fullName>
    </submittedName>
</protein>
<feature type="region of interest" description="Disordered" evidence="1">
    <location>
        <begin position="640"/>
        <end position="694"/>
    </location>
</feature>
<feature type="compositionally biased region" description="Low complexity" evidence="1">
    <location>
        <begin position="646"/>
        <end position="659"/>
    </location>
</feature>
<dbReference type="Proteomes" id="UP000030108">
    <property type="component" value="Unassembled WGS sequence"/>
</dbReference>
<comment type="caution">
    <text evidence="3">The sequence shown here is derived from an EMBL/GenBank/DDBJ whole genome shotgun (WGS) entry which is preliminary data.</text>
</comment>
<keyword evidence="2 3" id="KW-0812">Transmembrane</keyword>
<feature type="region of interest" description="Disordered" evidence="1">
    <location>
        <begin position="315"/>
        <end position="371"/>
    </location>
</feature>
<sequence>MCLNDNEDMWVPCTSVTRTFDTDTSTQTITETSDTSPILITLTSTLRSHTSHTRLQQTILPTITSAETDESTLTVKSTRAEETKTHTSTPTGTPRPLSATSARTPTSSKSLGSSLVVEPSSTREHTSTREVDPSTRGAATVHSTHFESSHPTHTSTRLVSPPLQSILTSSFVIPTPFVVPSPSSTVSPTPAGIQGGALAGVIVGTILGVVGLLGLGAFIMKSLSGRRSHDLFEPRGGYQAASSGGSFGGRDNSGSGVEGRGAGGMSEAQTGSPLRSALRNQNMAGGGGGWSDASWNQAYAYTGVAVAAAAVATTANNQRGRHSGANERYADGGIHDGDTPDALPRRYADSGLGGPDSHYDTGISNHPYGNQDLRDIVSNSETQFDPYHDLPVRQDSVPVGGNITRHSAFTTTDVSLSPPGPTASYHSTPGSFITGHPVSTMHPPHTGVFLSTADGLSTTSFVASSINQPVQPPAPSNAYPNSAPYAYTGNSGAGGVAYQSPEPLTHSDIQRPPYWEGSVAAASVDSLPQHGNIPRYSAFTDAGNILSIGGSPYTSGIGSAPAPVVGGVVGEGVASQGPAAVTPTWNPVGVTEFGQNTIGSFSVQVDATAHISGSAAPDAPRNLHQGLTRLSTELASAEGRDIDAWSPRSASRASARPPRVGGPRMKPPRTPSSMSRLDSRRSLPPAYEERQGDF</sequence>
<evidence type="ECO:0000256" key="1">
    <source>
        <dbReference type="SAM" id="MobiDB-lite"/>
    </source>
</evidence>
<accession>X8JJL8</accession>
<keyword evidence="2" id="KW-1133">Transmembrane helix</keyword>
<name>X8JJL8_9AGAM</name>
<feature type="non-terminal residue" evidence="3">
    <location>
        <position position="694"/>
    </location>
</feature>